<sequence length="734" mass="76950">MIAKYLLLNSGKTLLTALLCLGGLNANAQALLSGPYSQNFDGLPQTGNFTNNTTIPGVYVAHNGTSASGVTAIAGGDGSVVTTGLRSFGNSADLALGGVRGAGTAVGDLYYGMRVKNTTGDPIKSLIIQYTIEQWRRPGGNPSATINFHYKKNVTDLGGTGWTALTTGNTSLNPGGGGGGATDGSAIRTVHTFVLNITLAANEEVMLRWQDANTSGFYIGLDDVSITPSVDQAAPIYYSKSNATDLTLPASWGPGADGSGTAPANFNSGMFVVANKTTASINSNWGLAAGTKVLISEGTFTIPAGFSINNAIIDVADNATLKIAGSIPLLGTLGRNSTVDYNGSGPQDVKNVTYGNLTISGSGTKMLNGKTTVNGTLSFLNSDLLATETDTLFLGPNATVNETSSHYFKGKMLKSATINGTGTTSFGNMGVTFTNTGGGNWGVVKVTRTTDAAIINPKDATKESIKRSWHISPQTQAGTPVNMTFKWLATEDNGQNFPATINALAQAWKSTDNGLTWKPVGNVFTFDASGTERTVSLTTSSFSIWTFSGPGNPLPVSWLYFKGKAANNGNNLNWATASEKNTAAFIVERSLNGKTFEAIGTVNAAGNSSQVLTYQFTDKKPVATGTAYYRLKQTDTDGAFEYSSIIAIAQQQQPTQFANAYPNPFEQTLNLELDSNHGLQKVVLLGLDGKEIYSKALTSASEVALHDLPNLKAGVYLLQLVSESGISTLKVVRQ</sequence>
<gene>
    <name evidence="3" type="ORF">I5M27_09940</name>
</gene>
<proteinExistence type="predicted"/>
<feature type="domain" description="Secretion system C-terminal sorting" evidence="2">
    <location>
        <begin position="661"/>
        <end position="731"/>
    </location>
</feature>
<name>A0ABS1C1Q7_9BACT</name>
<comment type="caution">
    <text evidence="3">The sequence shown here is derived from an EMBL/GenBank/DDBJ whole genome shotgun (WGS) entry which is preliminary data.</text>
</comment>
<evidence type="ECO:0000259" key="2">
    <source>
        <dbReference type="Pfam" id="PF18962"/>
    </source>
</evidence>
<reference evidence="3 4" key="1">
    <citation type="submission" date="2020-12" db="EMBL/GenBank/DDBJ databases">
        <title>Bacterial novel species Adhaeribacter sp. BT258 isolated from soil.</title>
        <authorList>
            <person name="Jung H.-Y."/>
        </authorList>
    </citation>
    <scope>NUCLEOTIDE SEQUENCE [LARGE SCALE GENOMIC DNA]</scope>
    <source>
        <strain evidence="3 4">BT258</strain>
    </source>
</reference>
<evidence type="ECO:0000313" key="4">
    <source>
        <dbReference type="Proteomes" id="UP000644147"/>
    </source>
</evidence>
<dbReference type="EMBL" id="JAEHFX010000004">
    <property type="protein sequence ID" value="MBK0403307.1"/>
    <property type="molecule type" value="Genomic_DNA"/>
</dbReference>
<dbReference type="Pfam" id="PF18962">
    <property type="entry name" value="Por_Secre_tail"/>
    <property type="match status" value="1"/>
</dbReference>
<protein>
    <submittedName>
        <fullName evidence="3">T9SS type A sorting domain-containing protein</fullName>
    </submittedName>
</protein>
<evidence type="ECO:0000313" key="3">
    <source>
        <dbReference type="EMBL" id="MBK0403307.1"/>
    </source>
</evidence>
<keyword evidence="4" id="KW-1185">Reference proteome</keyword>
<feature type="signal peptide" evidence="1">
    <location>
        <begin position="1"/>
        <end position="28"/>
    </location>
</feature>
<dbReference type="RefSeq" id="WP_200506059.1">
    <property type="nucleotide sequence ID" value="NZ_JAEHFX010000004.1"/>
</dbReference>
<organism evidence="3 4">
    <name type="scientific">Adhaeribacter terrigena</name>
    <dbReference type="NCBI Taxonomy" id="2793070"/>
    <lineage>
        <taxon>Bacteria</taxon>
        <taxon>Pseudomonadati</taxon>
        <taxon>Bacteroidota</taxon>
        <taxon>Cytophagia</taxon>
        <taxon>Cytophagales</taxon>
        <taxon>Hymenobacteraceae</taxon>
        <taxon>Adhaeribacter</taxon>
    </lineage>
</organism>
<dbReference type="InterPro" id="IPR026444">
    <property type="entry name" value="Secre_tail"/>
</dbReference>
<dbReference type="InterPro" id="IPR013783">
    <property type="entry name" value="Ig-like_fold"/>
</dbReference>
<evidence type="ECO:0000256" key="1">
    <source>
        <dbReference type="SAM" id="SignalP"/>
    </source>
</evidence>
<feature type="chain" id="PRO_5045598151" evidence="1">
    <location>
        <begin position="29"/>
        <end position="734"/>
    </location>
</feature>
<dbReference type="Proteomes" id="UP000644147">
    <property type="component" value="Unassembled WGS sequence"/>
</dbReference>
<accession>A0ABS1C1Q7</accession>
<keyword evidence="1" id="KW-0732">Signal</keyword>
<dbReference type="Gene3D" id="2.60.40.10">
    <property type="entry name" value="Immunoglobulins"/>
    <property type="match status" value="1"/>
</dbReference>
<dbReference type="NCBIfam" id="TIGR04183">
    <property type="entry name" value="Por_Secre_tail"/>
    <property type="match status" value="1"/>
</dbReference>